<evidence type="ECO:0000313" key="2">
    <source>
        <dbReference type="Proteomes" id="UP001642540"/>
    </source>
</evidence>
<dbReference type="Proteomes" id="UP001642540">
    <property type="component" value="Unassembled WGS sequence"/>
</dbReference>
<proteinExistence type="predicted"/>
<dbReference type="EMBL" id="CAXLJM020000034">
    <property type="protein sequence ID" value="CAL8103035.1"/>
    <property type="molecule type" value="Genomic_DNA"/>
</dbReference>
<keyword evidence="2" id="KW-1185">Reference proteome</keyword>
<sequence length="111" mass="12668">MRSSELSLTNNFSRTIFPQQEIIVCSAYTNTLPFAKEESHTKRRAKEFIQKNLCHFLLHTLVLSSLDLTFQKMKEFPFSKAGVVNTAGLLGAKLQLRMLQSPVFLLLFLGF</sequence>
<gene>
    <name evidence="1" type="ORF">ODALV1_LOCUS11330</name>
</gene>
<organism evidence="1 2">
    <name type="scientific">Orchesella dallaii</name>
    <dbReference type="NCBI Taxonomy" id="48710"/>
    <lineage>
        <taxon>Eukaryota</taxon>
        <taxon>Metazoa</taxon>
        <taxon>Ecdysozoa</taxon>
        <taxon>Arthropoda</taxon>
        <taxon>Hexapoda</taxon>
        <taxon>Collembola</taxon>
        <taxon>Entomobryomorpha</taxon>
        <taxon>Entomobryoidea</taxon>
        <taxon>Orchesellidae</taxon>
        <taxon>Orchesellinae</taxon>
        <taxon>Orchesella</taxon>
    </lineage>
</organism>
<name>A0ABP1QHC7_9HEXA</name>
<accession>A0ABP1QHC7</accession>
<comment type="caution">
    <text evidence="1">The sequence shown here is derived from an EMBL/GenBank/DDBJ whole genome shotgun (WGS) entry which is preliminary data.</text>
</comment>
<evidence type="ECO:0000313" key="1">
    <source>
        <dbReference type="EMBL" id="CAL8103035.1"/>
    </source>
</evidence>
<protein>
    <submittedName>
        <fullName evidence="1">Uncharacterized protein</fullName>
    </submittedName>
</protein>
<reference evidence="1 2" key="1">
    <citation type="submission" date="2024-08" db="EMBL/GenBank/DDBJ databases">
        <authorList>
            <person name="Cucini C."/>
            <person name="Frati F."/>
        </authorList>
    </citation>
    <scope>NUCLEOTIDE SEQUENCE [LARGE SCALE GENOMIC DNA]</scope>
</reference>